<proteinExistence type="predicted"/>
<name>A0ABD3TU30_9LAMI</name>
<feature type="repeat" description="PPR" evidence="2">
    <location>
        <begin position="452"/>
        <end position="486"/>
    </location>
</feature>
<dbReference type="NCBIfam" id="TIGR00756">
    <property type="entry name" value="PPR"/>
    <property type="match status" value="3"/>
</dbReference>
<feature type="repeat" description="PPR" evidence="2">
    <location>
        <begin position="382"/>
        <end position="416"/>
    </location>
</feature>
<protein>
    <recommendedName>
        <fullName evidence="6">Pentatricopeptide repeat-containing protein</fullName>
    </recommendedName>
</protein>
<dbReference type="PANTHER" id="PTHR46862">
    <property type="entry name" value="OS07G0661900 PROTEIN"/>
    <property type="match status" value="1"/>
</dbReference>
<sequence length="722" mass="82058">MNLKHFFFRHTVTNISKLNGRGLSSHISSYRYVATTTPSTSPSFHPLGADFVRGTKNPKFSTPFGRHVHTLQQANLNDTSSESENEATMNEFLSRFVWIMRKELTAAYPDANKTLIDGMLVIIVEKVVSVIEKGGLENMVGANASTSSDDFSEDLWRKVWEVSNVVVQDMSKEKKKEKMKSFLQSDEVKEMYRFAGEVGIRGDMLRELRFKWARQKMEESEFYENLDRHFKEEAPTKSQEQQSGKETYLGEEGLGDDNNVSENEQKIVSLPKRHGKIKYKIYGLDLSDPKWAEVADKIHESSEVLWPQEPKPISGKCKLVTEKILSLQEKDDPAPILSEWMGLLKPDRTDWIAFLDRLKEQNSRQYFKIAELVLDEESFQTSVRDYSKLIDAHARENRLQDAERILKKMNENGILPDVITLTIVIHMYCKSGNLDKAKEAFESLRSHGFQPDMKIYNSMILAYVNAGLPKLGESLMREMETRDIKPTQEIYMALLRAFSSCGDSNGAQRISTTMQFAGFQPSLESCTLMVEAYEANDSRQARNNFDYMIKFGHKPDDRCVASMIAAYEKNNELDKALSLLLNLEKDGFEPGVSTYTVLVDWLGNLELIDEAEQVLDKLSKLGEAPPLKLHVSLCDMYARAGAEKKALQALGVLESKMEQLEPKEFERIIDSLIVGGFVHDARRVLGLMEARGIGVSEQLKMSLMTSQALRRGNISNRLPRGK</sequence>
<keyword evidence="1" id="KW-0677">Repeat</keyword>
<dbReference type="AlphaFoldDB" id="A0ABD3TU30"/>
<dbReference type="Pfam" id="PF13041">
    <property type="entry name" value="PPR_2"/>
    <property type="match status" value="1"/>
</dbReference>
<dbReference type="PANTHER" id="PTHR46862:SF2">
    <property type="entry name" value="OS02G0611400 PROTEIN"/>
    <property type="match status" value="1"/>
</dbReference>
<dbReference type="Proteomes" id="UP001634393">
    <property type="component" value="Unassembled WGS sequence"/>
</dbReference>
<feature type="repeat" description="PPR" evidence="2">
    <location>
        <begin position="417"/>
        <end position="451"/>
    </location>
</feature>
<evidence type="ECO:0000256" key="3">
    <source>
        <dbReference type="SAM" id="MobiDB-lite"/>
    </source>
</evidence>
<feature type="region of interest" description="Disordered" evidence="3">
    <location>
        <begin position="232"/>
        <end position="263"/>
    </location>
</feature>
<organism evidence="4 5">
    <name type="scientific">Penstemon smallii</name>
    <dbReference type="NCBI Taxonomy" id="265156"/>
    <lineage>
        <taxon>Eukaryota</taxon>
        <taxon>Viridiplantae</taxon>
        <taxon>Streptophyta</taxon>
        <taxon>Embryophyta</taxon>
        <taxon>Tracheophyta</taxon>
        <taxon>Spermatophyta</taxon>
        <taxon>Magnoliopsida</taxon>
        <taxon>eudicotyledons</taxon>
        <taxon>Gunneridae</taxon>
        <taxon>Pentapetalae</taxon>
        <taxon>asterids</taxon>
        <taxon>lamiids</taxon>
        <taxon>Lamiales</taxon>
        <taxon>Plantaginaceae</taxon>
        <taxon>Cheloneae</taxon>
        <taxon>Penstemon</taxon>
    </lineage>
</organism>
<gene>
    <name evidence="4" type="ORF">ACJIZ3_024891</name>
</gene>
<dbReference type="InterPro" id="IPR002885">
    <property type="entry name" value="PPR_rpt"/>
</dbReference>
<evidence type="ECO:0000313" key="5">
    <source>
        <dbReference type="Proteomes" id="UP001634393"/>
    </source>
</evidence>
<dbReference type="EMBL" id="JBJXBP010000003">
    <property type="protein sequence ID" value="KAL3840300.1"/>
    <property type="molecule type" value="Genomic_DNA"/>
</dbReference>
<dbReference type="PROSITE" id="PS51375">
    <property type="entry name" value="PPR"/>
    <property type="match status" value="5"/>
</dbReference>
<evidence type="ECO:0000313" key="4">
    <source>
        <dbReference type="EMBL" id="KAL3840300.1"/>
    </source>
</evidence>
<evidence type="ECO:0000256" key="1">
    <source>
        <dbReference type="ARBA" id="ARBA00022737"/>
    </source>
</evidence>
<feature type="repeat" description="PPR" evidence="2">
    <location>
        <begin position="556"/>
        <end position="590"/>
    </location>
</feature>
<evidence type="ECO:0008006" key="6">
    <source>
        <dbReference type="Google" id="ProtNLM"/>
    </source>
</evidence>
<comment type="caution">
    <text evidence="4">The sequence shown here is derived from an EMBL/GenBank/DDBJ whole genome shotgun (WGS) entry which is preliminary data.</text>
</comment>
<feature type="compositionally biased region" description="Polar residues" evidence="3">
    <location>
        <begin position="236"/>
        <end position="245"/>
    </location>
</feature>
<accession>A0ABD3TU30</accession>
<dbReference type="InterPro" id="IPR011990">
    <property type="entry name" value="TPR-like_helical_dom_sf"/>
</dbReference>
<dbReference type="Pfam" id="PF01535">
    <property type="entry name" value="PPR"/>
    <property type="match status" value="3"/>
</dbReference>
<dbReference type="Gene3D" id="1.25.40.10">
    <property type="entry name" value="Tetratricopeptide repeat domain"/>
    <property type="match status" value="2"/>
</dbReference>
<reference evidence="4 5" key="1">
    <citation type="submission" date="2024-12" db="EMBL/GenBank/DDBJ databases">
        <title>The unique morphological basis and parallel evolutionary history of personate flowers in Penstemon.</title>
        <authorList>
            <person name="Depatie T.H."/>
            <person name="Wessinger C.A."/>
        </authorList>
    </citation>
    <scope>NUCLEOTIDE SEQUENCE [LARGE SCALE GENOMIC DNA]</scope>
    <source>
        <strain evidence="4">WTNN_2</strain>
        <tissue evidence="4">Leaf</tissue>
    </source>
</reference>
<keyword evidence="5" id="KW-1185">Reference proteome</keyword>
<evidence type="ECO:0000256" key="2">
    <source>
        <dbReference type="PROSITE-ProRule" id="PRU00708"/>
    </source>
</evidence>
<feature type="repeat" description="PPR" evidence="2">
    <location>
        <begin position="591"/>
        <end position="625"/>
    </location>
</feature>